<evidence type="ECO:0000256" key="9">
    <source>
        <dbReference type="ARBA" id="ARBA00048552"/>
    </source>
</evidence>
<comment type="caution">
    <text evidence="13">The sequence shown here is derived from an EMBL/GenBank/DDBJ whole genome shotgun (WGS) entry which is preliminary data.</text>
</comment>
<comment type="catalytic activity">
    <reaction evidence="9 10">
        <text>RNA(n) + a ribonucleoside 5'-triphosphate = RNA(n+1) + diphosphate</text>
        <dbReference type="Rhea" id="RHEA:21248"/>
        <dbReference type="Rhea" id="RHEA-COMP:14527"/>
        <dbReference type="Rhea" id="RHEA-COMP:17342"/>
        <dbReference type="ChEBI" id="CHEBI:33019"/>
        <dbReference type="ChEBI" id="CHEBI:61557"/>
        <dbReference type="ChEBI" id="CHEBI:140395"/>
        <dbReference type="EC" id="2.7.7.6"/>
    </reaction>
</comment>
<dbReference type="InterPro" id="IPR003587">
    <property type="entry name" value="Hint_dom_N"/>
</dbReference>
<evidence type="ECO:0000256" key="2">
    <source>
        <dbReference type="ARBA" id="ARBA00022490"/>
    </source>
</evidence>
<keyword evidence="1 10" id="KW-0240">DNA-directed RNA polymerase</keyword>
<dbReference type="InterPro" id="IPR027434">
    <property type="entry name" value="Homing_endonucl"/>
</dbReference>
<dbReference type="InterPro" id="IPR030934">
    <property type="entry name" value="Intein_C"/>
</dbReference>
<evidence type="ECO:0000313" key="14">
    <source>
        <dbReference type="Proteomes" id="UP000185744"/>
    </source>
</evidence>
<dbReference type="PROSITE" id="PS50817">
    <property type="entry name" value="INTEIN_N_TER"/>
    <property type="match status" value="1"/>
</dbReference>
<evidence type="ECO:0000256" key="4">
    <source>
        <dbReference type="ARBA" id="ARBA00022695"/>
    </source>
</evidence>
<dbReference type="GO" id="GO:0000428">
    <property type="term" value="C:DNA-directed RNA polymerase complex"/>
    <property type="evidence" value="ECO:0007669"/>
    <property type="project" value="UniProtKB-KW"/>
</dbReference>
<dbReference type="NCBIfam" id="TIGR02389">
    <property type="entry name" value="RNA_pol_rpoA2"/>
    <property type="match status" value="1"/>
</dbReference>
<evidence type="ECO:0000313" key="13">
    <source>
        <dbReference type="EMBL" id="OKY77146.1"/>
    </source>
</evidence>
<keyword evidence="4 10" id="KW-0548">Nucleotidyltransferase</keyword>
<gene>
    <name evidence="10" type="primary">rpo1C</name>
    <name evidence="10" type="synonym">rpoA2</name>
    <name evidence="13" type="ORF">BTN85_1792</name>
</gene>
<dbReference type="SMART" id="SM00306">
    <property type="entry name" value="HintN"/>
    <property type="match status" value="1"/>
</dbReference>
<keyword evidence="7 10" id="KW-0238">DNA-binding</keyword>
<evidence type="ECO:0000256" key="3">
    <source>
        <dbReference type="ARBA" id="ARBA00022679"/>
    </source>
</evidence>
<dbReference type="GO" id="GO:0003899">
    <property type="term" value="F:DNA-directed RNA polymerase activity"/>
    <property type="evidence" value="ECO:0007669"/>
    <property type="project" value="UniProtKB-UniRule"/>
</dbReference>
<comment type="subunit">
    <text evidence="10">Part of the RNA polymerase complex.</text>
</comment>
<accession>A0A1Q6DRZ9</accession>
<dbReference type="InterPro" id="IPR036844">
    <property type="entry name" value="Hint_dom_sf"/>
</dbReference>
<dbReference type="Gene3D" id="3.10.28.10">
    <property type="entry name" value="Homing endonucleases"/>
    <property type="match status" value="1"/>
</dbReference>
<dbReference type="Pfam" id="PF14528">
    <property type="entry name" value="LAGLIDADG_3"/>
    <property type="match status" value="1"/>
</dbReference>
<dbReference type="PANTHER" id="PTHR19376">
    <property type="entry name" value="DNA-DIRECTED RNA POLYMERASE"/>
    <property type="match status" value="1"/>
</dbReference>
<dbReference type="NCBIfam" id="TIGR01445">
    <property type="entry name" value="intein_Nterm"/>
    <property type="match status" value="1"/>
</dbReference>
<dbReference type="Proteomes" id="UP000185744">
    <property type="component" value="Unassembled WGS sequence"/>
</dbReference>
<dbReference type="GO" id="GO:0004519">
    <property type="term" value="F:endonuclease activity"/>
    <property type="evidence" value="ECO:0007669"/>
    <property type="project" value="InterPro"/>
</dbReference>
<feature type="domain" description="DOD-type homing endonuclease" evidence="12">
    <location>
        <begin position="233"/>
        <end position="364"/>
    </location>
</feature>
<dbReference type="SUPFAM" id="SSF55608">
    <property type="entry name" value="Homing endonucleases"/>
    <property type="match status" value="1"/>
</dbReference>
<protein>
    <recommendedName>
        <fullName evidence="10">DNA-directed RNA polymerase subunit Rpo1C</fullName>
        <ecNumber evidence="10">2.7.7.6</ecNumber>
    </recommendedName>
    <alternativeName>
        <fullName evidence="10">DNA-directed RNA polymerase subunit A''</fullName>
    </alternativeName>
</protein>
<evidence type="ECO:0000256" key="5">
    <source>
        <dbReference type="ARBA" id="ARBA00022813"/>
    </source>
</evidence>
<evidence type="ECO:0000256" key="11">
    <source>
        <dbReference type="SAM" id="Coils"/>
    </source>
</evidence>
<dbReference type="InterPro" id="IPR006142">
    <property type="entry name" value="INTEIN"/>
</dbReference>
<dbReference type="CDD" id="cd06528">
    <property type="entry name" value="RNAP_A"/>
    <property type="match status" value="1"/>
</dbReference>
<dbReference type="CDD" id="cd00081">
    <property type="entry name" value="Hint"/>
    <property type="match status" value="1"/>
</dbReference>
<dbReference type="InterPro" id="IPR004042">
    <property type="entry name" value="Intein_endonuc_central"/>
</dbReference>
<keyword evidence="5" id="KW-0068">Autocatalytic cleavage</keyword>
<dbReference type="SMART" id="SM00305">
    <property type="entry name" value="HintC"/>
    <property type="match status" value="1"/>
</dbReference>
<dbReference type="EMBL" id="MSDW01000002">
    <property type="protein sequence ID" value="OKY77146.1"/>
    <property type="molecule type" value="Genomic_DNA"/>
</dbReference>
<dbReference type="PROSITE" id="PS50818">
    <property type="entry name" value="INTEIN_C_TER"/>
    <property type="match status" value="1"/>
</dbReference>
<evidence type="ECO:0000256" key="8">
    <source>
        <dbReference type="ARBA" id="ARBA00023163"/>
    </source>
</evidence>
<dbReference type="InParanoid" id="A0A1Q6DRZ9"/>
<keyword evidence="3 10" id="KW-0808">Transferase</keyword>
<dbReference type="NCBIfam" id="NF011491">
    <property type="entry name" value="PRK14898.1"/>
    <property type="match status" value="1"/>
</dbReference>
<dbReference type="InterPro" id="IPR006141">
    <property type="entry name" value="Intein_N"/>
</dbReference>
<evidence type="ECO:0000256" key="10">
    <source>
        <dbReference type="HAMAP-Rule" id="MF_00411"/>
    </source>
</evidence>
<comment type="similarity">
    <text evidence="10">Belongs to the RNA polymerase beta' chain family.</text>
</comment>
<evidence type="ECO:0000256" key="6">
    <source>
        <dbReference type="ARBA" id="ARBA00023000"/>
    </source>
</evidence>
<dbReference type="Gene3D" id="2.170.16.10">
    <property type="entry name" value="Hedgehog/Intein (Hint) domain"/>
    <property type="match status" value="2"/>
</dbReference>
<sequence length="834" mass="95328">MKIKQKIKKYEGKIPPKVLKDIQTKTKEENLTEKELDKLLEKTKEEFDRKQVEYGDPVGTVAAQSIGEPGTQMSISYNEKVILRKDDEIKIQEIGKFTDKKLKEDSRKKGNWEVTDISNEEIEVPSLTEKEKIEWKPVEECSRHPAPNKLIEVKTKSGRNIKATKSHSFLIRKNNDIKPVSGSELKEGDRIPSMRKLKQNCITKIKTNNYAKPKRTKSKLPEKIKLDKEFGWLIGTYLAVGKCKNHVISFPSQQQDVEKKIKTISNRFNFTLKNTLQDNSQEKDLKINSKQLSDLLTNTCNTEPSNKKIPEFAYSARDKFVSALLKGIFDTKGAIDNEKHEINFESRSIKLINGISLLLNRLNIFSMKKTQNQQNKLTIPQKYANRFKEKIGFNKEYKTKEIYELKEPSTPDQIDKIDKVPGTAKLIKEISEQIDIDIPKEIDNIPETGNIERTTLQNLLEDINQEKIKGKTEEKIKELEKAVESEVIWDEIIEIEEKDPSHDYVYDFSVKDTENFTTYQGIVTHNTMRTFHYAGVAEIDVTLGLPRLIEIVDARKTPSSPMMTVKLEEGYAEDRDKAREVGWEIEETLIEDISNIETDYSKMRVKLELDMEMVKQRNLTKEDVADQIESELGNEVKFEDDSLIIRPESSSYRKLLRLVENLKEVRVSGIEGIKRVIIRKESGEYTIYTEGSAFTEALKVDGVDASRTRTNDLHEIYDALGIEAARQAIIDEAKDTLEEQGLEVDVRHVMLVSDIMTNHGKIKQIGRHGVSGEKESVLARASFEVTVNHLLDAGKRGEKDELKGVPENVIVGQPVDLGTGVVDLTMSPNIKKED</sequence>
<keyword evidence="8 10" id="KW-0804">Transcription</keyword>
<dbReference type="HAMAP" id="MF_00411">
    <property type="entry name" value="RNApol_arch_Rpo1C"/>
    <property type="match status" value="1"/>
</dbReference>
<name>A0A1Q6DRZ9_METT1</name>
<dbReference type="PRINTS" id="PR00379">
    <property type="entry name" value="INTEIN"/>
</dbReference>
<dbReference type="SUPFAM" id="SSF51294">
    <property type="entry name" value="Hedgehog/intein (Hint) domain"/>
    <property type="match status" value="1"/>
</dbReference>
<dbReference type="InterPro" id="IPR003586">
    <property type="entry name" value="Hint_dom_C"/>
</dbReference>
<evidence type="ECO:0000256" key="1">
    <source>
        <dbReference type="ARBA" id="ARBA00022478"/>
    </source>
</evidence>
<dbReference type="EC" id="2.7.7.6" evidence="10"/>
<keyword evidence="11" id="KW-0175">Coiled coil</keyword>
<dbReference type="GO" id="GO:0005737">
    <property type="term" value="C:cytoplasm"/>
    <property type="evidence" value="ECO:0007669"/>
    <property type="project" value="UniProtKB-SubCell"/>
</dbReference>
<proteinExistence type="inferred from homology"/>
<keyword evidence="6" id="KW-0651">Protein splicing</keyword>
<keyword evidence="14" id="KW-1185">Reference proteome</keyword>
<dbReference type="NCBIfam" id="TIGR01443">
    <property type="entry name" value="intein_Cterm"/>
    <property type="match status" value="1"/>
</dbReference>
<evidence type="ECO:0000259" key="12">
    <source>
        <dbReference type="PROSITE" id="PS50819"/>
    </source>
</evidence>
<dbReference type="Gene3D" id="1.10.150.390">
    <property type="match status" value="1"/>
</dbReference>
<dbReference type="SUPFAM" id="SSF64484">
    <property type="entry name" value="beta and beta-prime subunits of DNA dependent RNA-polymerase"/>
    <property type="match status" value="2"/>
</dbReference>
<dbReference type="GO" id="GO:0003677">
    <property type="term" value="F:DNA binding"/>
    <property type="evidence" value="ECO:0007669"/>
    <property type="project" value="UniProtKB-UniRule"/>
</dbReference>
<keyword evidence="2 10" id="KW-0963">Cytoplasm</keyword>
<dbReference type="STRING" id="1903181.BTN85_1792"/>
<dbReference type="GO" id="GO:0006351">
    <property type="term" value="P:DNA-templated transcription"/>
    <property type="evidence" value="ECO:0007669"/>
    <property type="project" value="UniProtKB-UniRule"/>
</dbReference>
<evidence type="ECO:0000256" key="7">
    <source>
        <dbReference type="ARBA" id="ARBA00023125"/>
    </source>
</evidence>
<reference evidence="13" key="1">
    <citation type="submission" date="2016-12" db="EMBL/GenBank/DDBJ databases">
        <title>Discovery of methanogenic haloarchaea.</title>
        <authorList>
            <person name="Sorokin D.Y."/>
            <person name="Makarova K.S."/>
            <person name="Abbas B."/>
            <person name="Ferrer M."/>
            <person name="Golyshin P.N."/>
        </authorList>
    </citation>
    <scope>NUCLEOTIDE SEQUENCE [LARGE SCALE GENOMIC DNA]</scope>
    <source>
        <strain evidence="13">HMET1</strain>
    </source>
</reference>
<comment type="subcellular location">
    <subcellularLocation>
        <location evidence="10">Cytoplasm</location>
    </subcellularLocation>
</comment>
<comment type="function">
    <text evidence="10">DNA-dependent RNA polymerase (RNAP) catalyzes the transcription of DNA into RNA using the four ribonucleoside triphosphates as substrates. Forms part of the jaw domain.</text>
</comment>
<dbReference type="GO" id="GO:0016539">
    <property type="term" value="P:intein-mediated protein splicing"/>
    <property type="evidence" value="ECO:0007669"/>
    <property type="project" value="InterPro"/>
</dbReference>
<dbReference type="Pfam" id="PF04998">
    <property type="entry name" value="RNA_pol_Rpb1_5"/>
    <property type="match status" value="1"/>
</dbReference>
<dbReference type="InterPro" id="IPR007081">
    <property type="entry name" value="RNA_pol_Rpb1_5"/>
</dbReference>
<dbReference type="InterPro" id="IPR004860">
    <property type="entry name" value="LAGLIDADG_dom"/>
</dbReference>
<organism evidence="13 14">
    <name type="scientific">Methanohalarchaeum thermophilum</name>
    <dbReference type="NCBI Taxonomy" id="1903181"/>
    <lineage>
        <taxon>Archaea</taxon>
        <taxon>Methanobacteriati</taxon>
        <taxon>Methanobacteriota</taxon>
        <taxon>Methanonatronarchaeia</taxon>
        <taxon>Methanonatronarchaeales</taxon>
        <taxon>Methanonatronarchaeaceae</taxon>
        <taxon>Candidatus Methanohalarchaeum</taxon>
    </lineage>
</organism>
<dbReference type="InterPro" id="IPR012757">
    <property type="entry name" value="RPO1C"/>
</dbReference>
<dbReference type="PANTHER" id="PTHR19376:SF32">
    <property type="entry name" value="DNA-DIRECTED RNA POLYMERASE III SUBUNIT RPC1"/>
    <property type="match status" value="1"/>
</dbReference>
<dbReference type="PROSITE" id="PS50819">
    <property type="entry name" value="INTEIN_ENDONUCLEASE"/>
    <property type="match status" value="1"/>
</dbReference>
<dbReference type="InterPro" id="IPR045867">
    <property type="entry name" value="DNA-dir_RpoC_beta_prime"/>
</dbReference>
<dbReference type="AlphaFoldDB" id="A0A1Q6DRZ9"/>
<feature type="coiled-coil region" evidence="11">
    <location>
        <begin position="22"/>
        <end position="53"/>
    </location>
</feature>